<dbReference type="PANTHER" id="PTHR43390">
    <property type="entry name" value="SIGNAL PEPTIDASE I"/>
    <property type="match status" value="1"/>
</dbReference>
<evidence type="ECO:0000259" key="4">
    <source>
        <dbReference type="Pfam" id="PF10502"/>
    </source>
</evidence>
<dbReference type="GO" id="GO:0005886">
    <property type="term" value="C:plasma membrane"/>
    <property type="evidence" value="ECO:0007669"/>
    <property type="project" value="UniProtKB-SubCell"/>
</dbReference>
<dbReference type="InterPro" id="IPR019533">
    <property type="entry name" value="Peptidase_S26"/>
</dbReference>
<dbReference type="NCBIfam" id="TIGR02227">
    <property type="entry name" value="sigpep_I_bact"/>
    <property type="match status" value="1"/>
</dbReference>
<dbReference type="AlphaFoldDB" id="A0A5M3WBZ9"/>
<name>A0A5M3WBZ9_9ACTN</name>
<evidence type="ECO:0000313" key="5">
    <source>
        <dbReference type="EMBL" id="GES06585.1"/>
    </source>
</evidence>
<organism evidence="5 6">
    <name type="scientific">Acrocarpospora macrocephala</name>
    <dbReference type="NCBI Taxonomy" id="150177"/>
    <lineage>
        <taxon>Bacteria</taxon>
        <taxon>Bacillati</taxon>
        <taxon>Actinomycetota</taxon>
        <taxon>Actinomycetes</taxon>
        <taxon>Streptosporangiales</taxon>
        <taxon>Streptosporangiaceae</taxon>
        <taxon>Acrocarpospora</taxon>
    </lineage>
</organism>
<dbReference type="Pfam" id="PF10502">
    <property type="entry name" value="Peptidase_S26"/>
    <property type="match status" value="1"/>
</dbReference>
<dbReference type="PANTHER" id="PTHR43390:SF1">
    <property type="entry name" value="CHLOROPLAST PROCESSING PEPTIDASE"/>
    <property type="match status" value="1"/>
</dbReference>
<sequence length="135" mass="14592">MEPTIKAGGHVMAAKPRDDYAPELGDAILFRAPESRDKDGVYISRVIGVPGATIEYCDNQGRIILDGQPLEEPYIKEPPTSLATFGPLTVPKSPAIEVCPGSSRLHRPWKGRSAGSAATILSPFRTCGQFRLSTR</sequence>
<evidence type="ECO:0000256" key="1">
    <source>
        <dbReference type="ARBA" id="ARBA00004401"/>
    </source>
</evidence>
<dbReference type="Proteomes" id="UP000331127">
    <property type="component" value="Unassembled WGS sequence"/>
</dbReference>
<dbReference type="GO" id="GO:0006465">
    <property type="term" value="P:signal peptide processing"/>
    <property type="evidence" value="ECO:0007669"/>
    <property type="project" value="InterPro"/>
</dbReference>
<keyword evidence="6" id="KW-1185">Reference proteome</keyword>
<comment type="subcellular location">
    <subcellularLocation>
        <location evidence="1">Cell membrane</location>
        <topology evidence="1">Single-pass type II membrane protein</topology>
    </subcellularLocation>
    <subcellularLocation>
        <location evidence="3">Membrane</location>
        <topology evidence="3">Single-pass type II membrane protein</topology>
    </subcellularLocation>
</comment>
<comment type="similarity">
    <text evidence="2 3">Belongs to the peptidase S26 family.</text>
</comment>
<comment type="catalytic activity">
    <reaction evidence="3">
        <text>Cleavage of hydrophobic, N-terminal signal or leader sequences from secreted and periplasmic proteins.</text>
        <dbReference type="EC" id="3.4.21.89"/>
    </reaction>
</comment>
<comment type="caution">
    <text evidence="5">The sequence shown here is derived from an EMBL/GenBank/DDBJ whole genome shotgun (WGS) entry which is preliminary data.</text>
</comment>
<dbReference type="InterPro" id="IPR036286">
    <property type="entry name" value="LexA/Signal_pep-like_sf"/>
</dbReference>
<dbReference type="Gene3D" id="2.10.109.10">
    <property type="entry name" value="Umud Fragment, subunit A"/>
    <property type="match status" value="1"/>
</dbReference>
<dbReference type="GO" id="GO:0004252">
    <property type="term" value="F:serine-type endopeptidase activity"/>
    <property type="evidence" value="ECO:0007669"/>
    <property type="project" value="InterPro"/>
</dbReference>
<accession>A0A5M3WBZ9</accession>
<gene>
    <name evidence="5" type="ORF">Amac_001800</name>
</gene>
<dbReference type="GO" id="GO:0009003">
    <property type="term" value="F:signal peptidase activity"/>
    <property type="evidence" value="ECO:0007669"/>
    <property type="project" value="UniProtKB-EC"/>
</dbReference>
<evidence type="ECO:0000313" key="6">
    <source>
        <dbReference type="Proteomes" id="UP000331127"/>
    </source>
</evidence>
<feature type="domain" description="Peptidase S26" evidence="4">
    <location>
        <begin position="1"/>
        <end position="81"/>
    </location>
</feature>
<evidence type="ECO:0000256" key="2">
    <source>
        <dbReference type="ARBA" id="ARBA00009370"/>
    </source>
</evidence>
<keyword evidence="3" id="KW-0378">Hydrolase</keyword>
<dbReference type="OrthoDB" id="3366698at2"/>
<reference evidence="5 6" key="1">
    <citation type="submission" date="2019-10" db="EMBL/GenBank/DDBJ databases">
        <title>Whole genome shotgun sequence of Acrocarpospora macrocephala NBRC 16266.</title>
        <authorList>
            <person name="Ichikawa N."/>
            <person name="Kimura A."/>
            <person name="Kitahashi Y."/>
            <person name="Komaki H."/>
            <person name="Oguchi A."/>
        </authorList>
    </citation>
    <scope>NUCLEOTIDE SEQUENCE [LARGE SCALE GENOMIC DNA]</scope>
    <source>
        <strain evidence="5 6">NBRC 16266</strain>
    </source>
</reference>
<dbReference type="InterPro" id="IPR000223">
    <property type="entry name" value="Pept_S26A_signal_pept_1"/>
</dbReference>
<proteinExistence type="inferred from homology"/>
<dbReference type="EMBL" id="BLAE01000003">
    <property type="protein sequence ID" value="GES06585.1"/>
    <property type="molecule type" value="Genomic_DNA"/>
</dbReference>
<protein>
    <recommendedName>
        <fullName evidence="3">Signal peptidase I</fullName>
        <ecNumber evidence="3">3.4.21.89</ecNumber>
    </recommendedName>
</protein>
<evidence type="ECO:0000256" key="3">
    <source>
        <dbReference type="RuleBase" id="RU362042"/>
    </source>
</evidence>
<keyword evidence="3" id="KW-0645">Protease</keyword>
<dbReference type="SUPFAM" id="SSF51306">
    <property type="entry name" value="LexA/Signal peptidase"/>
    <property type="match status" value="1"/>
</dbReference>
<dbReference type="EC" id="3.4.21.89" evidence="3"/>